<feature type="region of interest" description="Disordered" evidence="1">
    <location>
        <begin position="317"/>
        <end position="386"/>
    </location>
</feature>
<keyword evidence="4" id="KW-1185">Reference proteome</keyword>
<protein>
    <submittedName>
        <fullName evidence="3">Uncharacterized protein</fullName>
    </submittedName>
</protein>
<dbReference type="Proteomes" id="UP000310108">
    <property type="component" value="Unassembled WGS sequence"/>
</dbReference>
<dbReference type="EMBL" id="PJEX01000001">
    <property type="protein sequence ID" value="TKW60237.1"/>
    <property type="molecule type" value="Genomic_DNA"/>
</dbReference>
<accession>A0A4U6XVZ6</accession>
<evidence type="ECO:0000256" key="2">
    <source>
        <dbReference type="SAM" id="Phobius"/>
    </source>
</evidence>
<gene>
    <name evidence="3" type="ORF">CTA1_4762</name>
</gene>
<dbReference type="OrthoDB" id="5211263at2759"/>
<feature type="region of interest" description="Disordered" evidence="1">
    <location>
        <begin position="213"/>
        <end position="245"/>
    </location>
</feature>
<proteinExistence type="predicted"/>
<dbReference type="AlphaFoldDB" id="A0A4U6XVZ6"/>
<organism evidence="3 4">
    <name type="scientific">Colletotrichum tanaceti</name>
    <dbReference type="NCBI Taxonomy" id="1306861"/>
    <lineage>
        <taxon>Eukaryota</taxon>
        <taxon>Fungi</taxon>
        <taxon>Dikarya</taxon>
        <taxon>Ascomycota</taxon>
        <taxon>Pezizomycotina</taxon>
        <taxon>Sordariomycetes</taxon>
        <taxon>Hypocreomycetidae</taxon>
        <taxon>Glomerellales</taxon>
        <taxon>Glomerellaceae</taxon>
        <taxon>Colletotrichum</taxon>
        <taxon>Colletotrichum destructivum species complex</taxon>
    </lineage>
</organism>
<feature type="transmembrane region" description="Helical" evidence="2">
    <location>
        <begin position="20"/>
        <end position="40"/>
    </location>
</feature>
<keyword evidence="2" id="KW-1133">Transmembrane helix</keyword>
<reference evidence="3 4" key="1">
    <citation type="journal article" date="2019" name="PLoS ONE">
        <title>Comparative genome analysis indicates high evolutionary potential of pathogenicity genes in Colletotrichum tanaceti.</title>
        <authorList>
            <person name="Lelwala R.V."/>
            <person name="Korhonen P.K."/>
            <person name="Young N.D."/>
            <person name="Scott J.B."/>
            <person name="Ades P.A."/>
            <person name="Gasser R.B."/>
            <person name="Taylor P.W.J."/>
        </authorList>
    </citation>
    <scope>NUCLEOTIDE SEQUENCE [LARGE SCALE GENOMIC DNA]</scope>
    <source>
        <strain evidence="3">BRIP57314</strain>
    </source>
</reference>
<comment type="caution">
    <text evidence="3">The sequence shown here is derived from an EMBL/GenBank/DDBJ whole genome shotgun (WGS) entry which is preliminary data.</text>
</comment>
<feature type="transmembrane region" description="Helical" evidence="2">
    <location>
        <begin position="128"/>
        <end position="149"/>
    </location>
</feature>
<name>A0A4U6XVZ6_9PEZI</name>
<feature type="transmembrane region" description="Helical" evidence="2">
    <location>
        <begin position="103"/>
        <end position="121"/>
    </location>
</feature>
<dbReference type="STRING" id="1306861.A0A4U6XVZ6"/>
<feature type="compositionally biased region" description="Low complexity" evidence="1">
    <location>
        <begin position="214"/>
        <end position="231"/>
    </location>
</feature>
<evidence type="ECO:0000313" key="4">
    <source>
        <dbReference type="Proteomes" id="UP000310108"/>
    </source>
</evidence>
<feature type="compositionally biased region" description="Polar residues" evidence="1">
    <location>
        <begin position="348"/>
        <end position="358"/>
    </location>
</feature>
<evidence type="ECO:0000256" key="1">
    <source>
        <dbReference type="SAM" id="MobiDB-lite"/>
    </source>
</evidence>
<feature type="compositionally biased region" description="Basic and acidic residues" evidence="1">
    <location>
        <begin position="363"/>
        <end position="379"/>
    </location>
</feature>
<keyword evidence="2" id="KW-0812">Transmembrane</keyword>
<evidence type="ECO:0000313" key="3">
    <source>
        <dbReference type="EMBL" id="TKW60237.1"/>
    </source>
</evidence>
<keyword evidence="2" id="KW-0472">Membrane</keyword>
<sequence length="386" mass="43691">MVLHRRQAQFDRARWRMALLIPFWVLQLLVLLVVIGLFSWRLSDTLRNWDTEEQTKSMFPLVEVVWESVNIGFSLICLISTFYEVSKLAAETLTPWTMLFTHVLKIVCSLATLALDVVIFVQRKDSRYAAVGLGLDGFLLVLVAIPGFYSIQTYRRIVQYDNYHYPVNHKPYGFNDLEGETSYNGRLSIGGLSLGDRSLRRISTSSIKSLTGLQKQEQMQQQAAQHQQQQQPEPGSLQRIPSQYNNERDTQFDRYMVERAVSSEFGWVASPGSDGLGRSDSYVGSGTVANSKVVVTRESMGRAVSWGSSHVLVAVPEMDEDDAQGRGDRQALLGHRRRESDESVGPSRPTSPAQSSGMTPPRIEIEESDIVRDEDNAWERKRKRSQ</sequence>